<reference evidence="1" key="1">
    <citation type="submission" date="2016-10" db="EMBL/GenBank/DDBJ databases">
        <authorList>
            <person name="Varghese N."/>
        </authorList>
    </citation>
    <scope>NUCLEOTIDE SEQUENCE</scope>
</reference>
<sequence>MLILTKRIKIPLPNEYRVHSYLKGIPLQEYEGWNITRKGNSPHINFKLGKTTNVGIFALKLKTVWDDLIRLEPNLKKFHPDLTKCWVIRMLKNGGLFTHIDYKRDRALMIPVGPNKGEIHYHMHWKWKPFYTYKYKGPTLTRTNVTHSVKNTTGDDRYVIQIIHKQYEDTF</sequence>
<organism evidence="1">
    <name type="scientific">uncultured virus</name>
    <dbReference type="NCBI Taxonomy" id="340016"/>
    <lineage>
        <taxon>Viruses</taxon>
        <taxon>environmental samples</taxon>
    </lineage>
</organism>
<protein>
    <submittedName>
        <fullName evidence="1">Uncharacterized protein</fullName>
    </submittedName>
</protein>
<dbReference type="EMBL" id="KY052794">
    <property type="protein sequence ID" value="ASE99782.1"/>
    <property type="molecule type" value="Genomic_DNA"/>
</dbReference>
<accession>A0A218MKI0</accession>
<proteinExistence type="predicted"/>
<reference evidence="1" key="2">
    <citation type="journal article" date="2017" name="Nat. Commun.">
        <title>Single-virus genomics reveals hidden cosmopolitan and abundant viruses.</title>
        <authorList>
            <person name="Martinez-Hernandez F."/>
            <person name="Fornas O."/>
            <person name="Lluesma Gomez M."/>
            <person name="Bolduc B."/>
            <person name="de la Cruz Pena M.J."/>
            <person name="Martinez J.M."/>
            <person name="Anton J."/>
            <person name="Gasol J.M."/>
            <person name="Rosselli R."/>
            <person name="Rodriguez-Valera F."/>
            <person name="Sullivan M.B."/>
            <person name="Acinas S.G."/>
            <person name="Martinez-Garcia M."/>
        </authorList>
    </citation>
    <scope>NUCLEOTIDE SEQUENCE</scope>
</reference>
<name>A0A218MKI0_9VIRU</name>
<evidence type="ECO:0000313" key="1">
    <source>
        <dbReference type="EMBL" id="ASE99782.1"/>
    </source>
</evidence>